<gene>
    <name evidence="1" type="ORF">NCTC5386_00721</name>
</gene>
<dbReference type="EMBL" id="CABEHT010000001">
    <property type="protein sequence ID" value="VTS12884.1"/>
    <property type="molecule type" value="Genomic_DNA"/>
</dbReference>
<accession>A0A4U9XI67</accession>
<proteinExistence type="predicted"/>
<dbReference type="RefSeq" id="WP_077322225.1">
    <property type="nucleotide sequence ID" value="NZ_CABEHT010000001.1"/>
</dbReference>
<reference evidence="1 2" key="1">
    <citation type="submission" date="2019-05" db="EMBL/GenBank/DDBJ databases">
        <authorList>
            <consortium name="Pathogen Informatics"/>
        </authorList>
    </citation>
    <scope>NUCLEOTIDE SEQUENCE [LARGE SCALE GENOMIC DNA]</scope>
    <source>
        <strain evidence="1 2">NCTC5386</strain>
    </source>
</reference>
<sequence>MRLYLSKHQERNQILIESLEAYGIVCDTVGFDQLKKEDVLEWMRLSPDCFDFLTSTCLIYKRRDNLPFSRFVDIIWDNRGRSLRLPLIIDKGQVYPDVTLEDLPAFLPREMKEEKRRALKSLLSV</sequence>
<evidence type="ECO:0000313" key="2">
    <source>
        <dbReference type="Proteomes" id="UP000394068"/>
    </source>
</evidence>
<evidence type="ECO:0000313" key="1">
    <source>
        <dbReference type="EMBL" id="VTS12884.1"/>
    </source>
</evidence>
<dbReference type="Proteomes" id="UP000394068">
    <property type="component" value="Unassembled WGS sequence"/>
</dbReference>
<protein>
    <submittedName>
        <fullName evidence="1">Arsenate reductase-like glutaredoxin family protein</fullName>
    </submittedName>
</protein>
<organism evidence="1 2">
    <name type="scientific">Streptococcus pseudoporcinus</name>
    <dbReference type="NCBI Taxonomy" id="361101"/>
    <lineage>
        <taxon>Bacteria</taxon>
        <taxon>Bacillati</taxon>
        <taxon>Bacillota</taxon>
        <taxon>Bacilli</taxon>
        <taxon>Lactobacillales</taxon>
        <taxon>Streptococcaceae</taxon>
        <taxon>Streptococcus</taxon>
    </lineage>
</organism>
<name>A0A4U9XI67_9STRE</name>
<dbReference type="AlphaFoldDB" id="A0A4U9XI67"/>